<dbReference type="PROSITE" id="PS52002">
    <property type="entry name" value="SM"/>
    <property type="match status" value="1"/>
</dbReference>
<dbReference type="PANTHER" id="PTHR10701:SF5">
    <property type="entry name" value="N-ALPHA-ACETYLTRANSFERASE 38, NATC AUXILIARY SUBUNIT"/>
    <property type="match status" value="1"/>
</dbReference>
<dbReference type="Gene3D" id="2.30.30.100">
    <property type="match status" value="1"/>
</dbReference>
<comment type="caution">
    <text evidence="3">The sequence shown here is derived from an EMBL/GenBank/DDBJ whole genome shotgun (WGS) entry which is preliminary data.</text>
</comment>
<dbReference type="InterPro" id="IPR047575">
    <property type="entry name" value="Sm"/>
</dbReference>
<dbReference type="SUPFAM" id="SSF50182">
    <property type="entry name" value="Sm-like ribonucleoproteins"/>
    <property type="match status" value="1"/>
</dbReference>
<name>A0AAN7PHP8_9COLE</name>
<proteinExistence type="inferred from homology"/>
<dbReference type="InterPro" id="IPR050914">
    <property type="entry name" value="snRNP_SmB/NAA38-like"/>
</dbReference>
<reference evidence="4" key="1">
    <citation type="submission" date="2023-01" db="EMBL/GenBank/DDBJ databases">
        <title>Key to firefly adult light organ development and bioluminescence: homeobox transcription factors regulate luciferase expression and transportation to peroxisome.</title>
        <authorList>
            <person name="Fu X."/>
        </authorList>
    </citation>
    <scope>NUCLEOTIDE SEQUENCE [LARGE SCALE GENOMIC DNA]</scope>
</reference>
<dbReference type="InterPro" id="IPR010920">
    <property type="entry name" value="LSM_dom_sf"/>
</dbReference>
<protein>
    <recommendedName>
        <fullName evidence="2">Sm domain-containing protein</fullName>
    </recommendedName>
</protein>
<sequence>MDKLSPCTSKAADLEPDLEQLDLNVELQTSEAEEKCLNGSPGALQLRKWLNKTLKIEMSDGRVLIGIFLCTDRDANIILGSCSEYLPEDIKSDETCDSSNSTEEPRMLGLVMVPGKHIISICIDQNETEDCLEQPLIGEINREEVM</sequence>
<gene>
    <name evidence="3" type="ORF">RN001_003023</name>
</gene>
<dbReference type="CDD" id="cd06168">
    <property type="entry name" value="LSMD1"/>
    <property type="match status" value="1"/>
</dbReference>
<evidence type="ECO:0000256" key="1">
    <source>
        <dbReference type="ARBA" id="ARBA00006850"/>
    </source>
</evidence>
<dbReference type="FunFam" id="2.30.30.100:FF:000028">
    <property type="entry name" value="N-alpha-acetyltransferase 38, NatC auxiliary subunit"/>
    <property type="match status" value="1"/>
</dbReference>
<dbReference type="EMBL" id="JARPUR010000001">
    <property type="protein sequence ID" value="KAK4886752.1"/>
    <property type="molecule type" value="Genomic_DNA"/>
</dbReference>
<evidence type="ECO:0000259" key="2">
    <source>
        <dbReference type="PROSITE" id="PS52002"/>
    </source>
</evidence>
<dbReference type="Proteomes" id="UP001353858">
    <property type="component" value="Unassembled WGS sequence"/>
</dbReference>
<evidence type="ECO:0000313" key="3">
    <source>
        <dbReference type="EMBL" id="KAK4886752.1"/>
    </source>
</evidence>
<keyword evidence="4" id="KW-1185">Reference proteome</keyword>
<dbReference type="InterPro" id="IPR001163">
    <property type="entry name" value="Sm_dom_euk/arc"/>
</dbReference>
<dbReference type="PANTHER" id="PTHR10701">
    <property type="entry name" value="SMALL NUCLEAR RIBONUCLEOPROTEIN-ASSOCIATED PROTEIN B AND N"/>
    <property type="match status" value="1"/>
</dbReference>
<dbReference type="SMART" id="SM00651">
    <property type="entry name" value="Sm"/>
    <property type="match status" value="1"/>
</dbReference>
<organism evidence="3 4">
    <name type="scientific">Aquatica leii</name>
    <dbReference type="NCBI Taxonomy" id="1421715"/>
    <lineage>
        <taxon>Eukaryota</taxon>
        <taxon>Metazoa</taxon>
        <taxon>Ecdysozoa</taxon>
        <taxon>Arthropoda</taxon>
        <taxon>Hexapoda</taxon>
        <taxon>Insecta</taxon>
        <taxon>Pterygota</taxon>
        <taxon>Neoptera</taxon>
        <taxon>Endopterygota</taxon>
        <taxon>Coleoptera</taxon>
        <taxon>Polyphaga</taxon>
        <taxon>Elateriformia</taxon>
        <taxon>Elateroidea</taxon>
        <taxon>Lampyridae</taxon>
        <taxon>Luciolinae</taxon>
        <taxon>Aquatica</taxon>
    </lineage>
</organism>
<feature type="domain" description="Sm" evidence="2">
    <location>
        <begin position="41"/>
        <end position="127"/>
    </location>
</feature>
<dbReference type="GO" id="GO:0031417">
    <property type="term" value="C:NatC complex"/>
    <property type="evidence" value="ECO:0007669"/>
    <property type="project" value="InterPro"/>
</dbReference>
<evidence type="ECO:0000313" key="4">
    <source>
        <dbReference type="Proteomes" id="UP001353858"/>
    </source>
</evidence>
<dbReference type="GO" id="GO:0003723">
    <property type="term" value="F:RNA binding"/>
    <property type="evidence" value="ECO:0007669"/>
    <property type="project" value="InterPro"/>
</dbReference>
<accession>A0AAN7PHP8</accession>
<dbReference type="InterPro" id="IPR034110">
    <property type="entry name" value="LSMD1_Sm"/>
</dbReference>
<dbReference type="Pfam" id="PF01423">
    <property type="entry name" value="LSM"/>
    <property type="match status" value="1"/>
</dbReference>
<comment type="similarity">
    <text evidence="1">Belongs to the snRNP Sm proteins family.</text>
</comment>
<dbReference type="AlphaFoldDB" id="A0AAN7PHP8"/>